<reference evidence="1" key="2">
    <citation type="submission" date="2020-01" db="EMBL/GenBank/DDBJ databases">
        <authorList>
            <person name="Korhonen P.K.K."/>
            <person name="Guangxu M.G."/>
            <person name="Wang T.W."/>
            <person name="Stroehlein A.J.S."/>
            <person name="Young N.D."/>
            <person name="Ang C.-S.A."/>
            <person name="Fernando D.W.F."/>
            <person name="Lu H.L."/>
            <person name="Taylor S.T."/>
            <person name="Ehtesham M.E.M."/>
            <person name="Najaraj S.H.N."/>
            <person name="Harsha G.H.G."/>
            <person name="Madugundu A.M."/>
            <person name="Renuse S.R."/>
            <person name="Holt D.H."/>
            <person name="Pandey A.P."/>
            <person name="Papenfuss A.P."/>
            <person name="Gasser R.B.G."/>
            <person name="Fischer K.F."/>
        </authorList>
    </citation>
    <scope>NUCLEOTIDE SEQUENCE</scope>
    <source>
        <strain evidence="1">SSS_KF_BRIS2020</strain>
    </source>
</reference>
<evidence type="ECO:0000313" key="3">
    <source>
        <dbReference type="Proteomes" id="UP000070412"/>
    </source>
</evidence>
<proteinExistence type="predicted"/>
<dbReference type="PANTHER" id="PTHR11439:SF467">
    <property type="entry name" value="INTEGRASE CATALYTIC DOMAIN-CONTAINING PROTEIN"/>
    <property type="match status" value="1"/>
</dbReference>
<dbReference type="Proteomes" id="UP000070412">
    <property type="component" value="Unassembled WGS sequence"/>
</dbReference>
<dbReference type="CDD" id="cd09272">
    <property type="entry name" value="RNase_HI_RT_Ty1"/>
    <property type="match status" value="1"/>
</dbReference>
<dbReference type="PANTHER" id="PTHR11439">
    <property type="entry name" value="GAG-POL-RELATED RETROTRANSPOSON"/>
    <property type="match status" value="1"/>
</dbReference>
<protein>
    <submittedName>
        <fullName evidence="1">Retrovirus-related Pol polyprotein from transposon TNT 1-94</fullName>
    </submittedName>
</protein>
<reference evidence="3" key="1">
    <citation type="journal article" date="2020" name="PLoS Negl. Trop. Dis.">
        <title>High-quality nuclear genome for Sarcoptes scabiei-A critical resource for a neglected parasite.</title>
        <authorList>
            <person name="Korhonen P.K."/>
            <person name="Gasser R.B."/>
            <person name="Ma G."/>
            <person name="Wang T."/>
            <person name="Stroehlein A.J."/>
            <person name="Young N.D."/>
            <person name="Ang C.S."/>
            <person name="Fernando D.D."/>
            <person name="Lu H.C."/>
            <person name="Taylor S."/>
            <person name="Reynolds S.L."/>
            <person name="Mofiz E."/>
            <person name="Najaraj S.H."/>
            <person name="Gowda H."/>
            <person name="Madugundu A."/>
            <person name="Renuse S."/>
            <person name="Holt D."/>
            <person name="Pandey A."/>
            <person name="Papenfuss A.T."/>
            <person name="Fischer K."/>
        </authorList>
    </citation>
    <scope>NUCLEOTIDE SEQUENCE [LARGE SCALE GENOMIC DNA]</scope>
</reference>
<gene>
    <name evidence="1" type="ORF">SSS_4800</name>
</gene>
<dbReference type="EMBL" id="WVUK01000049">
    <property type="protein sequence ID" value="KAF7495293.1"/>
    <property type="molecule type" value="Genomic_DNA"/>
</dbReference>
<dbReference type="OrthoDB" id="6515060at2759"/>
<evidence type="ECO:0000313" key="2">
    <source>
        <dbReference type="EnsemblMetazoa" id="KAF7495293.1"/>
    </source>
</evidence>
<keyword evidence="3" id="KW-1185">Reference proteome</keyword>
<sequence>MIKHLWRYLKGTIDYGISLGGNSKRIIAFSDSDLAGDLNCKTTAGWCIFYNGPIIWKSKLQKCIIDNTSEAEFIAASLASKDVRFVANILEELGIEIEQMKLKCDNQFAVRQMVSPSLSPRLGHIKIKLLMLRDLTADQILTVEWVKSDDKIADVLTKLLPKELH</sequence>
<dbReference type="EnsemblMetazoa" id="SSS_4800s_mrna">
    <property type="protein sequence ID" value="KAF7495293.1"/>
    <property type="gene ID" value="SSS_4800"/>
</dbReference>
<reference evidence="2" key="3">
    <citation type="submission" date="2022-06" db="UniProtKB">
        <authorList>
            <consortium name="EnsemblMetazoa"/>
        </authorList>
    </citation>
    <scope>IDENTIFICATION</scope>
</reference>
<name>A0A834RJR0_SARSC</name>
<dbReference type="AlphaFoldDB" id="A0A834RJR0"/>
<organism evidence="1">
    <name type="scientific">Sarcoptes scabiei</name>
    <name type="common">Itch mite</name>
    <name type="synonym">Acarus scabiei</name>
    <dbReference type="NCBI Taxonomy" id="52283"/>
    <lineage>
        <taxon>Eukaryota</taxon>
        <taxon>Metazoa</taxon>
        <taxon>Ecdysozoa</taxon>
        <taxon>Arthropoda</taxon>
        <taxon>Chelicerata</taxon>
        <taxon>Arachnida</taxon>
        <taxon>Acari</taxon>
        <taxon>Acariformes</taxon>
        <taxon>Sarcoptiformes</taxon>
        <taxon>Astigmata</taxon>
        <taxon>Psoroptidia</taxon>
        <taxon>Sarcoptoidea</taxon>
        <taxon>Sarcoptidae</taxon>
        <taxon>Sarcoptinae</taxon>
        <taxon>Sarcoptes</taxon>
    </lineage>
</organism>
<evidence type="ECO:0000313" key="1">
    <source>
        <dbReference type="EMBL" id="KAF7495293.1"/>
    </source>
</evidence>
<accession>A0A834RJR0</accession>